<accession>A0A5J4T803</accession>
<feature type="region of interest" description="Disordered" evidence="1">
    <location>
        <begin position="187"/>
        <end position="207"/>
    </location>
</feature>
<reference evidence="2 3" key="1">
    <citation type="submission" date="2019-03" db="EMBL/GenBank/DDBJ databases">
        <title>Single cell metagenomics reveals metabolic interactions within the superorganism composed of flagellate Streblomastix strix and complex community of Bacteroidetes bacteria on its surface.</title>
        <authorList>
            <person name="Treitli S.C."/>
            <person name="Kolisko M."/>
            <person name="Husnik F."/>
            <person name="Keeling P."/>
            <person name="Hampl V."/>
        </authorList>
    </citation>
    <scope>NUCLEOTIDE SEQUENCE [LARGE SCALE GENOMIC DNA]</scope>
    <source>
        <strain evidence="2">ST1C</strain>
    </source>
</reference>
<comment type="caution">
    <text evidence="2">The sequence shown here is derived from an EMBL/GenBank/DDBJ whole genome shotgun (WGS) entry which is preliminary data.</text>
</comment>
<proteinExistence type="predicted"/>
<gene>
    <name evidence="2" type="ORF">EZS28_050968</name>
</gene>
<evidence type="ECO:0000313" key="3">
    <source>
        <dbReference type="Proteomes" id="UP000324800"/>
    </source>
</evidence>
<sequence length="207" mass="23625">AVVQGMAGPIHKVAQSDIDNLVGKTFKVFEASVGSVSDAQVERESRLEGIYQGQQTEDVLLQKPKQRFKRKTAKQVIDERKGFNNTFRRPSIQLKSRKRQSKVDIQAQQNSTQKLISPKLGWQLEAVFWERVFFDQAEENKKVVYWQHLSFDPAKGVERAGCGDQRSTDHAINLDGLVKCKDQRSADFADESESKLYQQRKQPDKGN</sequence>
<organism evidence="2 3">
    <name type="scientific">Streblomastix strix</name>
    <dbReference type="NCBI Taxonomy" id="222440"/>
    <lineage>
        <taxon>Eukaryota</taxon>
        <taxon>Metamonada</taxon>
        <taxon>Preaxostyla</taxon>
        <taxon>Oxymonadida</taxon>
        <taxon>Streblomastigidae</taxon>
        <taxon>Streblomastix</taxon>
    </lineage>
</organism>
<dbReference type="AlphaFoldDB" id="A0A5J4T803"/>
<name>A0A5J4T803_9EUKA</name>
<evidence type="ECO:0000256" key="1">
    <source>
        <dbReference type="SAM" id="MobiDB-lite"/>
    </source>
</evidence>
<protein>
    <submittedName>
        <fullName evidence="2">Uncharacterized protein</fullName>
    </submittedName>
</protein>
<dbReference type="Proteomes" id="UP000324800">
    <property type="component" value="Unassembled WGS sequence"/>
</dbReference>
<evidence type="ECO:0000313" key="2">
    <source>
        <dbReference type="EMBL" id="KAA6353505.1"/>
    </source>
</evidence>
<feature type="non-terminal residue" evidence="2">
    <location>
        <position position="1"/>
    </location>
</feature>
<dbReference type="EMBL" id="SNRW01037989">
    <property type="protein sequence ID" value="KAA6353505.1"/>
    <property type="molecule type" value="Genomic_DNA"/>
</dbReference>